<dbReference type="PRINTS" id="PR00756">
    <property type="entry name" value="ALADIPTASE"/>
</dbReference>
<comment type="cofactor">
    <cofactor evidence="18 20">
        <name>Zn(2+)</name>
        <dbReference type="ChEBI" id="CHEBI:29105"/>
    </cofactor>
    <text evidence="18 20">Binds 1 zinc ion per subunit.</text>
</comment>
<keyword evidence="11 18" id="KW-0862">Zinc</keyword>
<dbReference type="PANTHER" id="PTHR11533:SF290">
    <property type="entry name" value="AMINOPEPTIDASE"/>
    <property type="match status" value="1"/>
</dbReference>
<dbReference type="MEROPS" id="M01.A13"/>
<dbReference type="Pfam" id="PF17900">
    <property type="entry name" value="Peptidase_M1_N"/>
    <property type="match status" value="1"/>
</dbReference>
<keyword evidence="12 20" id="KW-0482">Metalloprotease</keyword>
<protein>
    <recommendedName>
        <fullName evidence="20">Aminopeptidase</fullName>
        <ecNumber evidence="20">3.4.11.-</ecNumber>
    </recommendedName>
</protein>
<evidence type="ECO:0000256" key="14">
    <source>
        <dbReference type="ARBA" id="ARBA00023157"/>
    </source>
</evidence>
<dbReference type="GO" id="GO:0005615">
    <property type="term" value="C:extracellular space"/>
    <property type="evidence" value="ECO:0007669"/>
    <property type="project" value="TreeGrafter"/>
</dbReference>
<gene>
    <name evidence="25" type="primary">Dwil\GK12887</name>
    <name evidence="25" type="ORF">Dwil_GK12887</name>
</gene>
<feature type="binding site" evidence="18">
    <location>
        <position position="357"/>
    </location>
    <ligand>
        <name>Zn(2+)</name>
        <dbReference type="ChEBI" id="CHEBI:29105"/>
        <note>catalytic</note>
    </ligand>
</feature>
<reference evidence="25 26" key="1">
    <citation type="journal article" date="2007" name="Nature">
        <title>Evolution of genes and genomes on the Drosophila phylogeny.</title>
        <authorList>
            <consortium name="Drosophila 12 Genomes Consortium"/>
            <person name="Clark A.G."/>
            <person name="Eisen M.B."/>
            <person name="Smith D.R."/>
            <person name="Bergman C.M."/>
            <person name="Oliver B."/>
            <person name="Markow T.A."/>
            <person name="Kaufman T.C."/>
            <person name="Kellis M."/>
            <person name="Gelbart W."/>
            <person name="Iyer V.N."/>
            <person name="Pollard D.A."/>
            <person name="Sackton T.B."/>
            <person name="Larracuente A.M."/>
            <person name="Singh N.D."/>
            <person name="Abad J.P."/>
            <person name="Abt D.N."/>
            <person name="Adryan B."/>
            <person name="Aguade M."/>
            <person name="Akashi H."/>
            <person name="Anderson W.W."/>
            <person name="Aquadro C.F."/>
            <person name="Ardell D.H."/>
            <person name="Arguello R."/>
            <person name="Artieri C.G."/>
            <person name="Barbash D.A."/>
            <person name="Barker D."/>
            <person name="Barsanti P."/>
            <person name="Batterham P."/>
            <person name="Batzoglou S."/>
            <person name="Begun D."/>
            <person name="Bhutkar A."/>
            <person name="Blanco E."/>
            <person name="Bosak S.A."/>
            <person name="Bradley R.K."/>
            <person name="Brand A.D."/>
            <person name="Brent M.R."/>
            <person name="Brooks A.N."/>
            <person name="Brown R.H."/>
            <person name="Butlin R.K."/>
            <person name="Caggese C."/>
            <person name="Calvi B.R."/>
            <person name="Bernardo de Carvalho A."/>
            <person name="Caspi A."/>
            <person name="Castrezana S."/>
            <person name="Celniker S.E."/>
            <person name="Chang J.L."/>
            <person name="Chapple C."/>
            <person name="Chatterji S."/>
            <person name="Chinwalla A."/>
            <person name="Civetta A."/>
            <person name="Clifton S.W."/>
            <person name="Comeron J.M."/>
            <person name="Costello J.C."/>
            <person name="Coyne J.A."/>
            <person name="Daub J."/>
            <person name="David R.G."/>
            <person name="Delcher A.L."/>
            <person name="Delehaunty K."/>
            <person name="Do C.B."/>
            <person name="Ebling H."/>
            <person name="Edwards K."/>
            <person name="Eickbush T."/>
            <person name="Evans J.D."/>
            <person name="Filipski A."/>
            <person name="Findeiss S."/>
            <person name="Freyhult E."/>
            <person name="Fulton L."/>
            <person name="Fulton R."/>
            <person name="Garcia A.C."/>
            <person name="Gardiner A."/>
            <person name="Garfield D.A."/>
            <person name="Garvin B.E."/>
            <person name="Gibson G."/>
            <person name="Gilbert D."/>
            <person name="Gnerre S."/>
            <person name="Godfrey J."/>
            <person name="Good R."/>
            <person name="Gotea V."/>
            <person name="Gravely B."/>
            <person name="Greenberg A.J."/>
            <person name="Griffiths-Jones S."/>
            <person name="Gross S."/>
            <person name="Guigo R."/>
            <person name="Gustafson E.A."/>
            <person name="Haerty W."/>
            <person name="Hahn M.W."/>
            <person name="Halligan D.L."/>
            <person name="Halpern A.L."/>
            <person name="Halter G.M."/>
            <person name="Han M.V."/>
            <person name="Heger A."/>
            <person name="Hillier L."/>
            <person name="Hinrichs A.S."/>
            <person name="Holmes I."/>
            <person name="Hoskins R.A."/>
            <person name="Hubisz M.J."/>
            <person name="Hultmark D."/>
            <person name="Huntley M.A."/>
            <person name="Jaffe D.B."/>
            <person name="Jagadeeshan S."/>
            <person name="Jeck W.R."/>
            <person name="Johnson J."/>
            <person name="Jones C.D."/>
            <person name="Jordan W.C."/>
            <person name="Karpen G.H."/>
            <person name="Kataoka E."/>
            <person name="Keightley P.D."/>
            <person name="Kheradpour P."/>
            <person name="Kirkness E.F."/>
            <person name="Koerich L.B."/>
            <person name="Kristiansen K."/>
            <person name="Kudrna D."/>
            <person name="Kulathinal R.J."/>
            <person name="Kumar S."/>
            <person name="Kwok R."/>
            <person name="Lander E."/>
            <person name="Langley C.H."/>
            <person name="Lapoint R."/>
            <person name="Lazzaro B.P."/>
            <person name="Lee S.J."/>
            <person name="Levesque L."/>
            <person name="Li R."/>
            <person name="Lin C.F."/>
            <person name="Lin M.F."/>
            <person name="Lindblad-Toh K."/>
            <person name="Llopart A."/>
            <person name="Long M."/>
            <person name="Low L."/>
            <person name="Lozovsky E."/>
            <person name="Lu J."/>
            <person name="Luo M."/>
            <person name="Machado C.A."/>
            <person name="Makalowski W."/>
            <person name="Marzo M."/>
            <person name="Matsuda M."/>
            <person name="Matzkin L."/>
            <person name="McAllister B."/>
            <person name="McBride C.S."/>
            <person name="McKernan B."/>
            <person name="McKernan K."/>
            <person name="Mendez-Lago M."/>
            <person name="Minx P."/>
            <person name="Mollenhauer M.U."/>
            <person name="Montooth K."/>
            <person name="Mount S.M."/>
            <person name="Mu X."/>
            <person name="Myers E."/>
            <person name="Negre B."/>
            <person name="Newfeld S."/>
            <person name="Nielsen R."/>
            <person name="Noor M.A."/>
            <person name="O'Grady P."/>
            <person name="Pachter L."/>
            <person name="Papaceit M."/>
            <person name="Parisi M.J."/>
            <person name="Parisi M."/>
            <person name="Parts L."/>
            <person name="Pedersen J.S."/>
            <person name="Pesole G."/>
            <person name="Phillippy A.M."/>
            <person name="Ponting C.P."/>
            <person name="Pop M."/>
            <person name="Porcelli D."/>
            <person name="Powell J.R."/>
            <person name="Prohaska S."/>
            <person name="Pruitt K."/>
            <person name="Puig M."/>
            <person name="Quesneville H."/>
            <person name="Ram K.R."/>
            <person name="Rand D."/>
            <person name="Rasmussen M.D."/>
            <person name="Reed L.K."/>
            <person name="Reenan R."/>
            <person name="Reily A."/>
            <person name="Remington K.A."/>
            <person name="Rieger T.T."/>
            <person name="Ritchie M.G."/>
            <person name="Robin C."/>
            <person name="Rogers Y.H."/>
            <person name="Rohde C."/>
            <person name="Rozas J."/>
            <person name="Rubenfield M.J."/>
            <person name="Ruiz A."/>
            <person name="Russo S."/>
            <person name="Salzberg S.L."/>
            <person name="Sanchez-Gracia A."/>
            <person name="Saranga D.J."/>
            <person name="Sato H."/>
            <person name="Schaeffer S.W."/>
            <person name="Schatz M.C."/>
            <person name="Schlenke T."/>
            <person name="Schwartz R."/>
            <person name="Segarra C."/>
            <person name="Singh R.S."/>
            <person name="Sirot L."/>
            <person name="Sirota M."/>
            <person name="Sisneros N.B."/>
            <person name="Smith C.D."/>
            <person name="Smith T.F."/>
            <person name="Spieth J."/>
            <person name="Stage D.E."/>
            <person name="Stark A."/>
            <person name="Stephan W."/>
            <person name="Strausberg R.L."/>
            <person name="Strempel S."/>
            <person name="Sturgill D."/>
            <person name="Sutton G."/>
            <person name="Sutton G.G."/>
            <person name="Tao W."/>
            <person name="Teichmann S."/>
            <person name="Tobari Y.N."/>
            <person name="Tomimura Y."/>
            <person name="Tsolas J.M."/>
            <person name="Valente V.L."/>
            <person name="Venter E."/>
            <person name="Venter J.C."/>
            <person name="Vicario S."/>
            <person name="Vieira F.G."/>
            <person name="Vilella A.J."/>
            <person name="Villasante A."/>
            <person name="Walenz B."/>
            <person name="Wang J."/>
            <person name="Wasserman M."/>
            <person name="Watts T."/>
            <person name="Wilson D."/>
            <person name="Wilson R.K."/>
            <person name="Wing R.A."/>
            <person name="Wolfner M.F."/>
            <person name="Wong A."/>
            <person name="Wong G.K."/>
            <person name="Wu C.I."/>
            <person name="Wu G."/>
            <person name="Yamamoto D."/>
            <person name="Yang H.P."/>
            <person name="Yang S.P."/>
            <person name="Yorke J.A."/>
            <person name="Yoshida K."/>
            <person name="Zdobnov E."/>
            <person name="Zhang P."/>
            <person name="Zhang Y."/>
            <person name="Zimin A.V."/>
            <person name="Baldwin J."/>
            <person name="Abdouelleil A."/>
            <person name="Abdulkadir J."/>
            <person name="Abebe A."/>
            <person name="Abera B."/>
            <person name="Abreu J."/>
            <person name="Acer S.C."/>
            <person name="Aftuck L."/>
            <person name="Alexander A."/>
            <person name="An P."/>
            <person name="Anderson E."/>
            <person name="Anderson S."/>
            <person name="Arachi H."/>
            <person name="Azer M."/>
            <person name="Bachantsang P."/>
            <person name="Barry A."/>
            <person name="Bayul T."/>
            <person name="Berlin A."/>
            <person name="Bessette D."/>
            <person name="Bloom T."/>
            <person name="Blye J."/>
            <person name="Boguslavskiy L."/>
            <person name="Bonnet C."/>
            <person name="Boukhgalter B."/>
            <person name="Bourzgui I."/>
            <person name="Brown A."/>
            <person name="Cahill P."/>
            <person name="Channer S."/>
            <person name="Cheshatsang Y."/>
            <person name="Chuda L."/>
            <person name="Citroen M."/>
            <person name="Collymore A."/>
            <person name="Cooke P."/>
            <person name="Costello M."/>
            <person name="D'Aco K."/>
            <person name="Daza R."/>
            <person name="De Haan G."/>
            <person name="DeGray S."/>
            <person name="DeMaso C."/>
            <person name="Dhargay N."/>
            <person name="Dooley K."/>
            <person name="Dooley E."/>
            <person name="Doricent M."/>
            <person name="Dorje P."/>
            <person name="Dorjee K."/>
            <person name="Dupes A."/>
            <person name="Elong R."/>
            <person name="Falk J."/>
            <person name="Farina A."/>
            <person name="Faro S."/>
            <person name="Ferguson D."/>
            <person name="Fisher S."/>
            <person name="Foley C.D."/>
            <person name="Franke A."/>
            <person name="Friedrich D."/>
            <person name="Gadbois L."/>
            <person name="Gearin G."/>
            <person name="Gearin C.R."/>
            <person name="Giannoukos G."/>
            <person name="Goode T."/>
            <person name="Graham J."/>
            <person name="Grandbois E."/>
            <person name="Grewal S."/>
            <person name="Gyaltsen K."/>
            <person name="Hafez N."/>
            <person name="Hagos B."/>
            <person name="Hall J."/>
            <person name="Henson C."/>
            <person name="Hollinger A."/>
            <person name="Honan T."/>
            <person name="Huard M.D."/>
            <person name="Hughes L."/>
            <person name="Hurhula B."/>
            <person name="Husby M.E."/>
            <person name="Kamat A."/>
            <person name="Kanga B."/>
            <person name="Kashin S."/>
            <person name="Khazanovich D."/>
            <person name="Kisner P."/>
            <person name="Lance K."/>
            <person name="Lara M."/>
            <person name="Lee W."/>
            <person name="Lennon N."/>
            <person name="Letendre F."/>
            <person name="LeVine R."/>
            <person name="Lipovsky A."/>
            <person name="Liu X."/>
            <person name="Liu J."/>
            <person name="Liu S."/>
            <person name="Lokyitsang T."/>
            <person name="Lokyitsang Y."/>
            <person name="Lubonja R."/>
            <person name="Lui A."/>
            <person name="MacDonald P."/>
            <person name="Magnisalis V."/>
            <person name="Maru K."/>
            <person name="Matthews C."/>
            <person name="McCusker W."/>
            <person name="McDonough S."/>
            <person name="Mehta T."/>
            <person name="Meldrim J."/>
            <person name="Meneus L."/>
            <person name="Mihai O."/>
            <person name="Mihalev A."/>
            <person name="Mihova T."/>
            <person name="Mittelman R."/>
            <person name="Mlenga V."/>
            <person name="Montmayeur A."/>
            <person name="Mulrain L."/>
            <person name="Navidi A."/>
            <person name="Naylor J."/>
            <person name="Negash T."/>
            <person name="Nguyen T."/>
            <person name="Nguyen N."/>
            <person name="Nicol R."/>
            <person name="Norbu C."/>
            <person name="Norbu N."/>
            <person name="Novod N."/>
            <person name="O'Neill B."/>
            <person name="Osman S."/>
            <person name="Markiewicz E."/>
            <person name="Oyono O.L."/>
            <person name="Patti C."/>
            <person name="Phunkhang P."/>
            <person name="Pierre F."/>
            <person name="Priest M."/>
            <person name="Raghuraman S."/>
            <person name="Rege F."/>
            <person name="Reyes R."/>
            <person name="Rise C."/>
            <person name="Rogov P."/>
            <person name="Ross K."/>
            <person name="Ryan E."/>
            <person name="Settipalli S."/>
            <person name="Shea T."/>
            <person name="Sherpa N."/>
            <person name="Shi L."/>
            <person name="Shih D."/>
            <person name="Sparrow T."/>
            <person name="Spaulding J."/>
            <person name="Stalker J."/>
            <person name="Stange-Thomann N."/>
            <person name="Stavropoulos S."/>
            <person name="Stone C."/>
            <person name="Strader C."/>
            <person name="Tesfaye S."/>
            <person name="Thomson T."/>
            <person name="Thoulutsang Y."/>
            <person name="Thoulutsang D."/>
            <person name="Topham K."/>
            <person name="Topping I."/>
            <person name="Tsamla T."/>
            <person name="Vassiliev H."/>
            <person name="Vo A."/>
            <person name="Wangchuk T."/>
            <person name="Wangdi T."/>
            <person name="Weiand M."/>
            <person name="Wilkinson J."/>
            <person name="Wilson A."/>
            <person name="Yadav S."/>
            <person name="Young G."/>
            <person name="Yu Q."/>
            <person name="Zembek L."/>
            <person name="Zhong D."/>
            <person name="Zimmer A."/>
            <person name="Zwirko Z."/>
            <person name="Jaffe D.B."/>
            <person name="Alvarez P."/>
            <person name="Brockman W."/>
            <person name="Butler J."/>
            <person name="Chin C."/>
            <person name="Gnerre S."/>
            <person name="Grabherr M."/>
            <person name="Kleber M."/>
            <person name="Mauceli E."/>
            <person name="MacCallum I."/>
        </authorList>
    </citation>
    <scope>NUCLEOTIDE SEQUENCE [LARGE SCALE GENOMIC DNA]</scope>
    <source>
        <strain evidence="26">Tucson 14030-0811.24</strain>
    </source>
</reference>
<evidence type="ECO:0000256" key="7">
    <source>
        <dbReference type="ARBA" id="ARBA00022670"/>
    </source>
</evidence>
<evidence type="ECO:0000313" key="26">
    <source>
        <dbReference type="Proteomes" id="UP000007798"/>
    </source>
</evidence>
<dbReference type="GO" id="GO:0043171">
    <property type="term" value="P:peptide catabolic process"/>
    <property type="evidence" value="ECO:0007669"/>
    <property type="project" value="TreeGrafter"/>
</dbReference>
<keyword evidence="26" id="KW-1185">Reference proteome</keyword>
<feature type="domain" description="Aminopeptidase N-like N-terminal" evidence="24">
    <location>
        <begin position="61"/>
        <end position="247"/>
    </location>
</feature>
<dbReference type="GO" id="GO:0005886">
    <property type="term" value="C:plasma membrane"/>
    <property type="evidence" value="ECO:0007669"/>
    <property type="project" value="UniProtKB-SubCell"/>
</dbReference>
<feature type="active site" description="Proton acceptor" evidence="17">
    <location>
        <position position="354"/>
    </location>
</feature>
<comment type="catalytic activity">
    <reaction evidence="1">
        <text>Release of an N-terminal amino acid, Xaa-|-Yaa- from a peptide, amide or arylamide. Xaa is preferably Ala, but may be most amino acids including Pro (slow action). When a terminal hydrophobic residue is followed by a prolyl residue, the two may be released as an intact Xaa-Pro dipeptide.</text>
        <dbReference type="EC" id="3.4.11.2"/>
    </reaction>
</comment>
<evidence type="ECO:0000256" key="9">
    <source>
        <dbReference type="ARBA" id="ARBA00022729"/>
    </source>
</evidence>
<dbReference type="CDD" id="cd09601">
    <property type="entry name" value="M1_APN-Q_like"/>
    <property type="match status" value="1"/>
</dbReference>
<dbReference type="Pfam" id="PF11838">
    <property type="entry name" value="ERAP1_C"/>
    <property type="match status" value="1"/>
</dbReference>
<dbReference type="SUPFAM" id="SSF55486">
    <property type="entry name" value="Metalloproteases ('zincins'), catalytic domain"/>
    <property type="match status" value="1"/>
</dbReference>
<dbReference type="SUPFAM" id="SSF63737">
    <property type="entry name" value="Leukotriene A4 hydrolase N-terminal domain"/>
    <property type="match status" value="1"/>
</dbReference>
<keyword evidence="5" id="KW-1003">Cell membrane</keyword>
<dbReference type="InterPro" id="IPR050344">
    <property type="entry name" value="Peptidase_M1_aminopeptidases"/>
</dbReference>
<dbReference type="InterPro" id="IPR034016">
    <property type="entry name" value="M1_APN-typ"/>
</dbReference>
<dbReference type="InterPro" id="IPR027268">
    <property type="entry name" value="Peptidase_M4/M1_CTD_sf"/>
</dbReference>
<sequence>MAKWLLNSCLLLLLGAVSLQAGLIIPHTDVEQIETKGYQVITPRVDDNSPDNYRLPNNSIPVSYNVELWTNVHEGDTNFNGTVKIDIQIVEASVNITLHARQTSNFVATIIDRDNATATEINLEVDASDTTREFLVLSAEGLTFDPNTNWTLTIKYTGLLRLDMGGFYMSSYTENNTVHYLATTQFESTNARHAFPCYDEPSKRATFTITIKHDPSYTAISNMPVNETTSSSGITGFQTTPIMSTYLVAFIVSDFESTGGELNGLPQRVFSRKGKQDQQEWALWSGLVVESSLASYFGVPFALPKLDQAGIPDFSAGAMENWGLATYREQYMWWTKEESTINLKTNIANIIGHEYTHMWFGDLVSVKWWTYLWQKEGFATLFSYESNDIAFPEWDTYQIFHVADYHSALMNDAGENAVPMTHYVQTPNEISNRYNTYSYAKPASVLYTFKNAWTDKVFRLGVHKYLDQHKFTSCDEWDLFASFQEAADELNFALPASVADIFSSWSHQAGYPLLTVERNYDSGSFTVKQQRYVEDKNATNDKTWYVPINYVTASQSDYRDTSASNYLLNTAELTINAQIDSSDFLLLNKQSAYYQRVLYDQQNYDLIAQALLETPYKFHPRNRAQLIAETYRFAATGRLSQSTFLQIVAYLKNEDQYAPWSFANSIFPTYDQYLRGDDQYEHFRLYVVELVEDIFDKIGVHESTGEHYLNKYLRVVLINLACQVGTPACYEQTHQKLKEFQQQGIAIEPTIRTQVYCGGLRQAEDSTFNQVLSDLFASTVSTDRSLFISSLGCSQTAEQIERFISSSIDTSNSLTNAERTTLLNSAYSRGEVGITESLKFLESNWEAYANVYPESTGKPLDAALRGIATYVVSETQKTRLENLVEEVKAHGPAYVNDDLSEIITARIDANFAWLNEHRDSVINWLVSYRTSGSSALTTSLTTFMAAALTLLLCKVF</sequence>
<dbReference type="FunFam" id="1.10.390.10:FF:000013">
    <property type="entry name" value="Aminopeptidase N"/>
    <property type="match status" value="1"/>
</dbReference>
<dbReference type="HOGENOM" id="CLU_003705_2_0_1"/>
<keyword evidence="16" id="KW-0449">Lipoprotein</keyword>
<dbReference type="GO" id="GO:0042277">
    <property type="term" value="F:peptide binding"/>
    <property type="evidence" value="ECO:0007669"/>
    <property type="project" value="TreeGrafter"/>
</dbReference>
<dbReference type="FunCoup" id="B4NJ07">
    <property type="interactions" value="93"/>
</dbReference>
<evidence type="ECO:0000256" key="5">
    <source>
        <dbReference type="ARBA" id="ARBA00022475"/>
    </source>
</evidence>
<keyword evidence="6" id="KW-0336">GPI-anchor</keyword>
<evidence type="ECO:0000259" key="23">
    <source>
        <dbReference type="Pfam" id="PF11838"/>
    </source>
</evidence>
<dbReference type="GO" id="GO:0008270">
    <property type="term" value="F:zinc ion binding"/>
    <property type="evidence" value="ECO:0007669"/>
    <property type="project" value="UniProtKB-UniRule"/>
</dbReference>
<dbReference type="Gene3D" id="2.60.40.1730">
    <property type="entry name" value="tricorn interacting facor f3 domain"/>
    <property type="match status" value="1"/>
</dbReference>
<dbReference type="AlphaFoldDB" id="B4NJ07"/>
<dbReference type="FunFam" id="2.60.40.1910:FF:000008">
    <property type="entry name" value="Aminopeptidase"/>
    <property type="match status" value="1"/>
</dbReference>
<evidence type="ECO:0000256" key="8">
    <source>
        <dbReference type="ARBA" id="ARBA00022723"/>
    </source>
</evidence>
<dbReference type="GO" id="GO:0005737">
    <property type="term" value="C:cytoplasm"/>
    <property type="evidence" value="ECO:0007669"/>
    <property type="project" value="TreeGrafter"/>
</dbReference>
<evidence type="ECO:0000256" key="21">
    <source>
        <dbReference type="SAM" id="SignalP"/>
    </source>
</evidence>
<feature type="site" description="Transition state stabilizer" evidence="19">
    <location>
        <position position="439"/>
    </location>
</feature>
<evidence type="ECO:0000313" key="25">
    <source>
        <dbReference type="EMBL" id="EDW84909.1"/>
    </source>
</evidence>
<dbReference type="PANTHER" id="PTHR11533">
    <property type="entry name" value="PROTEASE M1 ZINC METALLOPROTEASE"/>
    <property type="match status" value="1"/>
</dbReference>
<evidence type="ECO:0000256" key="13">
    <source>
        <dbReference type="ARBA" id="ARBA00023136"/>
    </source>
</evidence>
<feature type="signal peptide" evidence="21">
    <location>
        <begin position="1"/>
        <end position="21"/>
    </location>
</feature>
<keyword evidence="7 20" id="KW-0645">Protease</keyword>
<evidence type="ECO:0000256" key="15">
    <source>
        <dbReference type="ARBA" id="ARBA00023180"/>
    </source>
</evidence>
<feature type="domain" description="Peptidase M1 membrane alanine aminopeptidase" evidence="22">
    <location>
        <begin position="293"/>
        <end position="505"/>
    </location>
</feature>
<keyword evidence="15" id="KW-0325">Glycoprotein</keyword>
<dbReference type="InterPro" id="IPR001930">
    <property type="entry name" value="Peptidase_M1"/>
</dbReference>
<dbReference type="FunFam" id="2.60.40.1730:FF:000002">
    <property type="entry name" value="Aminopeptidase"/>
    <property type="match status" value="1"/>
</dbReference>
<dbReference type="InterPro" id="IPR014782">
    <property type="entry name" value="Peptidase_M1_dom"/>
</dbReference>
<keyword evidence="4 20" id="KW-0031">Aminopeptidase</keyword>
<evidence type="ECO:0000256" key="3">
    <source>
        <dbReference type="ARBA" id="ARBA00010136"/>
    </source>
</evidence>
<evidence type="ECO:0000256" key="19">
    <source>
        <dbReference type="PIRSR" id="PIRSR634016-4"/>
    </source>
</evidence>
<organism evidence="25 26">
    <name type="scientific">Drosophila willistoni</name>
    <name type="common">Fruit fly</name>
    <dbReference type="NCBI Taxonomy" id="7260"/>
    <lineage>
        <taxon>Eukaryota</taxon>
        <taxon>Metazoa</taxon>
        <taxon>Ecdysozoa</taxon>
        <taxon>Arthropoda</taxon>
        <taxon>Hexapoda</taxon>
        <taxon>Insecta</taxon>
        <taxon>Pterygota</taxon>
        <taxon>Neoptera</taxon>
        <taxon>Endopterygota</taxon>
        <taxon>Diptera</taxon>
        <taxon>Brachycera</taxon>
        <taxon>Muscomorpha</taxon>
        <taxon>Ephydroidea</taxon>
        <taxon>Drosophilidae</taxon>
        <taxon>Drosophila</taxon>
        <taxon>Sophophora</taxon>
    </lineage>
</organism>
<keyword evidence="14" id="KW-1015">Disulfide bond</keyword>
<dbReference type="Gene3D" id="1.10.390.10">
    <property type="entry name" value="Neutral Protease Domain 2"/>
    <property type="match status" value="1"/>
</dbReference>
<name>B4NJ07_DROWI</name>
<evidence type="ECO:0000256" key="12">
    <source>
        <dbReference type="ARBA" id="ARBA00023049"/>
    </source>
</evidence>
<keyword evidence="9 21" id="KW-0732">Signal</keyword>
<dbReference type="SMR" id="B4NJ07"/>
<keyword evidence="13" id="KW-0472">Membrane</keyword>
<dbReference type="GO" id="GO:0070006">
    <property type="term" value="F:metalloaminopeptidase activity"/>
    <property type="evidence" value="ECO:0007669"/>
    <property type="project" value="TreeGrafter"/>
</dbReference>
<evidence type="ECO:0000259" key="22">
    <source>
        <dbReference type="Pfam" id="PF01433"/>
    </source>
</evidence>
<feature type="chain" id="PRO_5002819867" description="Aminopeptidase" evidence="21">
    <location>
        <begin position="22"/>
        <end position="956"/>
    </location>
</feature>
<evidence type="ECO:0000256" key="11">
    <source>
        <dbReference type="ARBA" id="ARBA00022833"/>
    </source>
</evidence>
<dbReference type="STRING" id="7260.B4NJ07"/>
<dbReference type="eggNOG" id="KOG1046">
    <property type="taxonomic scope" value="Eukaryota"/>
</dbReference>
<accession>B4NJ07</accession>
<dbReference type="OrthoDB" id="510539at2759"/>
<dbReference type="EC" id="3.4.11.-" evidence="20"/>
<evidence type="ECO:0000256" key="10">
    <source>
        <dbReference type="ARBA" id="ARBA00022801"/>
    </source>
</evidence>
<evidence type="ECO:0000256" key="2">
    <source>
        <dbReference type="ARBA" id="ARBA00004609"/>
    </source>
</evidence>
<evidence type="ECO:0000256" key="20">
    <source>
        <dbReference type="RuleBase" id="RU364040"/>
    </source>
</evidence>
<feature type="binding site" evidence="18">
    <location>
        <position position="353"/>
    </location>
    <ligand>
        <name>Zn(2+)</name>
        <dbReference type="ChEBI" id="CHEBI:29105"/>
        <note>catalytic</note>
    </ligand>
</feature>
<dbReference type="InParanoid" id="B4NJ07"/>
<comment type="subcellular location">
    <subcellularLocation>
        <location evidence="2">Cell membrane</location>
        <topology evidence="2">Lipid-anchor</topology>
        <topology evidence="2">GPI-anchor</topology>
    </subcellularLocation>
</comment>
<dbReference type="InterPro" id="IPR024571">
    <property type="entry name" value="ERAP1-like_C_dom"/>
</dbReference>
<feature type="domain" description="ERAP1-like C-terminal" evidence="23">
    <location>
        <begin position="584"/>
        <end position="888"/>
    </location>
</feature>
<keyword evidence="10 20" id="KW-0378">Hydrolase</keyword>
<dbReference type="Gene3D" id="1.25.50.20">
    <property type="match status" value="1"/>
</dbReference>
<dbReference type="PhylomeDB" id="B4NJ07"/>
<dbReference type="Gene3D" id="2.60.40.1910">
    <property type="match status" value="1"/>
</dbReference>
<evidence type="ECO:0000256" key="1">
    <source>
        <dbReference type="ARBA" id="ARBA00000098"/>
    </source>
</evidence>
<evidence type="ECO:0000259" key="24">
    <source>
        <dbReference type="Pfam" id="PF17900"/>
    </source>
</evidence>
<proteinExistence type="inferred from homology"/>
<dbReference type="InterPro" id="IPR045357">
    <property type="entry name" value="Aminopeptidase_N-like_N"/>
</dbReference>
<evidence type="ECO:0000256" key="4">
    <source>
        <dbReference type="ARBA" id="ARBA00022438"/>
    </source>
</evidence>
<evidence type="ECO:0000256" key="6">
    <source>
        <dbReference type="ARBA" id="ARBA00022622"/>
    </source>
</evidence>
<dbReference type="EMBL" id="CH964272">
    <property type="protein sequence ID" value="EDW84909.1"/>
    <property type="molecule type" value="Genomic_DNA"/>
</dbReference>
<dbReference type="InterPro" id="IPR042097">
    <property type="entry name" value="Aminopeptidase_N-like_N_sf"/>
</dbReference>
<dbReference type="FunFam" id="1.25.50.20:FF:000001">
    <property type="entry name" value="Aminopeptidase"/>
    <property type="match status" value="1"/>
</dbReference>
<dbReference type="GO" id="GO:0016285">
    <property type="term" value="F:alanyl aminopeptidase activity"/>
    <property type="evidence" value="ECO:0007669"/>
    <property type="project" value="UniProtKB-EC"/>
</dbReference>
<dbReference type="Pfam" id="PF01433">
    <property type="entry name" value="Peptidase_M1"/>
    <property type="match status" value="1"/>
</dbReference>
<dbReference type="KEGG" id="dwi:6651217"/>
<dbReference type="GO" id="GO:0006508">
    <property type="term" value="P:proteolysis"/>
    <property type="evidence" value="ECO:0007669"/>
    <property type="project" value="UniProtKB-KW"/>
</dbReference>
<evidence type="ECO:0000256" key="18">
    <source>
        <dbReference type="PIRSR" id="PIRSR634016-3"/>
    </source>
</evidence>
<dbReference type="GO" id="GO:0098552">
    <property type="term" value="C:side of membrane"/>
    <property type="evidence" value="ECO:0007669"/>
    <property type="project" value="UniProtKB-KW"/>
</dbReference>
<dbReference type="Proteomes" id="UP000007798">
    <property type="component" value="Unassembled WGS sequence"/>
</dbReference>
<evidence type="ECO:0000256" key="17">
    <source>
        <dbReference type="PIRSR" id="PIRSR634016-1"/>
    </source>
</evidence>
<dbReference type="OMA" id="GYYRILY"/>
<comment type="similarity">
    <text evidence="3 20">Belongs to the peptidase M1 family.</text>
</comment>
<evidence type="ECO:0000256" key="16">
    <source>
        <dbReference type="ARBA" id="ARBA00023288"/>
    </source>
</evidence>
<keyword evidence="8 18" id="KW-0479">Metal-binding</keyword>
<feature type="binding site" evidence="18">
    <location>
        <position position="376"/>
    </location>
    <ligand>
        <name>Zn(2+)</name>
        <dbReference type="ChEBI" id="CHEBI:29105"/>
        <note>catalytic</note>
    </ligand>
</feature>